<evidence type="ECO:0000313" key="1">
    <source>
        <dbReference type="EMBL" id="SBT46385.1"/>
    </source>
</evidence>
<accession>A0A1A8ZR96</accession>
<organism evidence="1 2">
    <name type="scientific">Micromonospora auratinigra</name>
    <dbReference type="NCBI Taxonomy" id="261654"/>
    <lineage>
        <taxon>Bacteria</taxon>
        <taxon>Bacillati</taxon>
        <taxon>Actinomycetota</taxon>
        <taxon>Actinomycetes</taxon>
        <taxon>Micromonosporales</taxon>
        <taxon>Micromonosporaceae</taxon>
        <taxon>Micromonospora</taxon>
    </lineage>
</organism>
<sequence>MEPDGLTLAATAGRVRTMEGVLSAVASLTEVPRNSVPELARLARTSSSSFRAYLAEHGRRPRAEYDWSGYCLLHVLTYLEDRDVDLERSEFDAESAAINEVHDLTVLITPAHKRFLDRLDPGAHRAEELAAHFEEMGLGFAESGRAGLAGLRLLRGTIAELDDDRVLLLHIG</sequence>
<dbReference type="STRING" id="261654.GA0070611_3359"/>
<reference evidence="2" key="1">
    <citation type="submission" date="2016-06" db="EMBL/GenBank/DDBJ databases">
        <authorList>
            <person name="Varghese N."/>
            <person name="Submissions Spin"/>
        </authorList>
    </citation>
    <scope>NUCLEOTIDE SEQUENCE [LARGE SCALE GENOMIC DNA]</scope>
    <source>
        <strain evidence="2">DSM 44815</strain>
    </source>
</reference>
<gene>
    <name evidence="1" type="ORF">GA0070611_3359</name>
</gene>
<name>A0A1A8ZR96_9ACTN</name>
<evidence type="ECO:0000313" key="2">
    <source>
        <dbReference type="Proteomes" id="UP000199385"/>
    </source>
</evidence>
<dbReference type="PATRIC" id="fig|261654.4.peg.3409"/>
<keyword evidence="2" id="KW-1185">Reference proteome</keyword>
<protein>
    <submittedName>
        <fullName evidence="1">Uncharacterized protein</fullName>
    </submittedName>
</protein>
<proteinExistence type="predicted"/>
<dbReference type="AlphaFoldDB" id="A0A1A8ZR96"/>
<dbReference type="EMBL" id="LT594323">
    <property type="protein sequence ID" value="SBT46385.1"/>
    <property type="molecule type" value="Genomic_DNA"/>
</dbReference>
<dbReference type="Proteomes" id="UP000199385">
    <property type="component" value="Chromosome I"/>
</dbReference>